<feature type="domain" description="Prolyl 4-hydroxylase alpha subunit Fe(2+) 2OG dioxygenase" evidence="2">
    <location>
        <begin position="637"/>
        <end position="732"/>
    </location>
</feature>
<feature type="region of interest" description="Disordered" evidence="1">
    <location>
        <begin position="462"/>
        <end position="489"/>
    </location>
</feature>
<feature type="compositionally biased region" description="Low complexity" evidence="1">
    <location>
        <begin position="467"/>
        <end position="476"/>
    </location>
</feature>
<dbReference type="eggNOG" id="ENOG502S2WS">
    <property type="taxonomic scope" value="Eukaryota"/>
</dbReference>
<dbReference type="Pfam" id="PF13640">
    <property type="entry name" value="2OG-FeII_Oxy_3"/>
    <property type="match status" value="1"/>
</dbReference>
<dbReference type="Gene3D" id="2.60.120.620">
    <property type="entry name" value="q2cbj1_9rhob like domain"/>
    <property type="match status" value="1"/>
</dbReference>
<reference evidence="3 4" key="1">
    <citation type="submission" date="2011-02" db="EMBL/GenBank/DDBJ databases">
        <title>The Genome Sequence of Sphaeroforma arctica JP610.</title>
        <authorList>
            <consortium name="The Broad Institute Genome Sequencing Platform"/>
            <person name="Russ C."/>
            <person name="Cuomo C."/>
            <person name="Young S.K."/>
            <person name="Zeng Q."/>
            <person name="Gargeya S."/>
            <person name="Alvarado L."/>
            <person name="Berlin A."/>
            <person name="Chapman S.B."/>
            <person name="Chen Z."/>
            <person name="Freedman E."/>
            <person name="Gellesch M."/>
            <person name="Goldberg J."/>
            <person name="Griggs A."/>
            <person name="Gujja S."/>
            <person name="Heilman E."/>
            <person name="Heiman D."/>
            <person name="Howarth C."/>
            <person name="Mehta T."/>
            <person name="Neiman D."/>
            <person name="Pearson M."/>
            <person name="Roberts A."/>
            <person name="Saif S."/>
            <person name="Shea T."/>
            <person name="Shenoy N."/>
            <person name="Sisk P."/>
            <person name="Stolte C."/>
            <person name="Sykes S."/>
            <person name="White J."/>
            <person name="Yandava C."/>
            <person name="Burger G."/>
            <person name="Gray M.W."/>
            <person name="Holland P.W.H."/>
            <person name="King N."/>
            <person name="Lang F.B.F."/>
            <person name="Roger A.J."/>
            <person name="Ruiz-Trillo I."/>
            <person name="Haas B."/>
            <person name="Nusbaum C."/>
            <person name="Birren B."/>
        </authorList>
    </citation>
    <scope>NUCLEOTIDE SEQUENCE [LARGE SCALE GENOMIC DNA]</scope>
    <source>
        <strain evidence="3 4">JP610</strain>
    </source>
</reference>
<sequence length="762" mass="81346">MQYHWGDEEDAVRARLYVQTYLSDRHSRGSCLYTTLRDFGIPAPIIDKEFQVRQDAQTKGVADGLAGGLKRTRSGVGTSTDVAGAGISSCLPVCEEDIGSNPCAAVVLCSAGTASNSSSVHVSAASGSAITSACDTATTDATAIPVDSCVAQDAPIIPAHAVVASDTASISVHSSTTTDIPMHTAACDSSASGMVAMATAGTDCPVRGIKACEPTRSSPVTCGSTAPSFSVSHSAALDMTSRDKVASSTSGAGTDTNEPVSEGSRKRATSSTDTAAEDTAHIDAYSIVGNLPVNSDAGSIVGNLPVNSDADSIVSTPSVDALRMCSMVDSASTSEIPAQPTYTDRSAVDIRPPDHHGNRPPDHHGNRPTGVIVWTDANVEKAVALIFSWIHFQRYMDDTNELRSTRTGKRAHLAYANEAERVQKLCGKQLEVLMDTVQSDGPQWSVALNVVMDLTEDVVSPGEWGCGTTRGRQTQGSEARASGTGHGGGVVDRLERAQSADGVDTGMVVANDAEDRPKDGSHVVVLDNFFSEAERIQLMDVLHTPGWDKACGPNPAHWERMTCDAAGLAPTWGLKQHMLDRLLGEDTLGPPPGPILAIQTRLTQLYPDYRIRHIPHHTSTEHANYSSHPFVGNATVHGDHFEWHVDADPVFLPGHGHQNRTRGKPYFVTLMLYLNDEWLSEWKAETEFLDLTTNGVVSVQPKPRRAVLMDQDISHRASAPSAAAGTRARYSLVWKLIFLPKHVDKACSIAHEDFGPVNYVKM</sequence>
<protein>
    <recommendedName>
        <fullName evidence="2">Prolyl 4-hydroxylase alpha subunit Fe(2+) 2OG dioxygenase domain-containing protein</fullName>
    </recommendedName>
</protein>
<evidence type="ECO:0000256" key="1">
    <source>
        <dbReference type="SAM" id="MobiDB-lite"/>
    </source>
</evidence>
<dbReference type="GeneID" id="25901175"/>
<evidence type="ECO:0000259" key="2">
    <source>
        <dbReference type="Pfam" id="PF13640"/>
    </source>
</evidence>
<accession>A0A0L0GE73</accession>
<feature type="region of interest" description="Disordered" evidence="1">
    <location>
        <begin position="240"/>
        <end position="277"/>
    </location>
</feature>
<name>A0A0L0GE73_9EUKA</name>
<dbReference type="OrthoDB" id="5952526at2759"/>
<dbReference type="PANTHER" id="PTHR35169">
    <property type="entry name" value="FE2OG DIOXYGENASE DOMAIN-CONTAINING PROTEIN"/>
    <property type="match status" value="1"/>
</dbReference>
<dbReference type="InterPro" id="IPR044862">
    <property type="entry name" value="Pro_4_hyd_alph_FE2OG_OXY"/>
</dbReference>
<keyword evidence="4" id="KW-1185">Reference proteome</keyword>
<feature type="compositionally biased region" description="Polar residues" evidence="1">
    <location>
        <begin position="332"/>
        <end position="344"/>
    </location>
</feature>
<dbReference type="PANTHER" id="PTHR35169:SF1">
    <property type="entry name" value="PROLYL 4-HYDROXYLASE ALPHA SUBUNIT FE(2+) 2OG DIOXYGENASE DOMAIN-CONTAINING PROTEIN"/>
    <property type="match status" value="1"/>
</dbReference>
<feature type="compositionally biased region" description="Polar residues" evidence="1">
    <location>
        <begin position="246"/>
        <end position="259"/>
    </location>
</feature>
<dbReference type="EMBL" id="KQ241619">
    <property type="protein sequence ID" value="KNC87194.1"/>
    <property type="molecule type" value="Genomic_DNA"/>
</dbReference>
<proteinExistence type="predicted"/>
<evidence type="ECO:0000313" key="3">
    <source>
        <dbReference type="EMBL" id="KNC87194.1"/>
    </source>
</evidence>
<organism evidence="3 4">
    <name type="scientific">Sphaeroforma arctica JP610</name>
    <dbReference type="NCBI Taxonomy" id="667725"/>
    <lineage>
        <taxon>Eukaryota</taxon>
        <taxon>Ichthyosporea</taxon>
        <taxon>Ichthyophonida</taxon>
        <taxon>Sphaeroforma</taxon>
    </lineage>
</organism>
<dbReference type="RefSeq" id="XP_014161096.1">
    <property type="nucleotide sequence ID" value="XM_014305621.1"/>
</dbReference>
<gene>
    <name evidence="3" type="ORF">SARC_00671</name>
</gene>
<dbReference type="AlphaFoldDB" id="A0A0L0GE73"/>
<feature type="region of interest" description="Disordered" evidence="1">
    <location>
        <begin position="332"/>
        <end position="368"/>
    </location>
</feature>
<evidence type="ECO:0000313" key="4">
    <source>
        <dbReference type="Proteomes" id="UP000054560"/>
    </source>
</evidence>
<feature type="compositionally biased region" description="Basic and acidic residues" evidence="1">
    <location>
        <begin position="346"/>
        <end position="365"/>
    </location>
</feature>
<dbReference type="Proteomes" id="UP000054560">
    <property type="component" value="Unassembled WGS sequence"/>
</dbReference>